<organism evidence="2 3">
    <name type="scientific">Haliangium ochraceum (strain DSM 14365 / JCM 11303 / SMP-2)</name>
    <dbReference type="NCBI Taxonomy" id="502025"/>
    <lineage>
        <taxon>Bacteria</taxon>
        <taxon>Pseudomonadati</taxon>
        <taxon>Myxococcota</taxon>
        <taxon>Polyangia</taxon>
        <taxon>Haliangiales</taxon>
        <taxon>Kofleriaceae</taxon>
        <taxon>Haliangium</taxon>
    </lineage>
</organism>
<reference evidence="2 3" key="1">
    <citation type="journal article" date="2010" name="Stand. Genomic Sci.">
        <title>Complete genome sequence of Haliangium ochraceum type strain (SMP-2).</title>
        <authorList>
            <consortium name="US DOE Joint Genome Institute (JGI-PGF)"/>
            <person name="Ivanova N."/>
            <person name="Daum C."/>
            <person name="Lang E."/>
            <person name="Abt B."/>
            <person name="Kopitz M."/>
            <person name="Saunders E."/>
            <person name="Lapidus A."/>
            <person name="Lucas S."/>
            <person name="Glavina Del Rio T."/>
            <person name="Nolan M."/>
            <person name="Tice H."/>
            <person name="Copeland A."/>
            <person name="Cheng J.F."/>
            <person name="Chen F."/>
            <person name="Bruce D."/>
            <person name="Goodwin L."/>
            <person name="Pitluck S."/>
            <person name="Mavromatis K."/>
            <person name="Pati A."/>
            <person name="Mikhailova N."/>
            <person name="Chen A."/>
            <person name="Palaniappan K."/>
            <person name="Land M."/>
            <person name="Hauser L."/>
            <person name="Chang Y.J."/>
            <person name="Jeffries C.D."/>
            <person name="Detter J.C."/>
            <person name="Brettin T."/>
            <person name="Rohde M."/>
            <person name="Goker M."/>
            <person name="Bristow J."/>
            <person name="Markowitz V."/>
            <person name="Eisen J.A."/>
            <person name="Hugenholtz P."/>
            <person name="Kyrpides N.C."/>
            <person name="Klenk H.P."/>
        </authorList>
    </citation>
    <scope>NUCLEOTIDE SEQUENCE [LARGE SCALE GENOMIC DNA]</scope>
    <source>
        <strain evidence="3">DSM 14365 / CIP 107738 / JCM 11303 / AJ 13395 / SMP-2</strain>
    </source>
</reference>
<accession>D0LFP7</accession>
<sequence length="347" mass="36071">MGSRASIGTSTGASVRTRTVSAARALALLWPKPARGQPRPSSPGEHAHLSELVALLGRGVAVGALPQAAAVAARRAGFALELWTVPGAEGTGRDYWVVREPAGQRRGVGCYVFRAGCAGAGAAHGPGTRALIVQAPHAYFEFGTGALAAEAMFLFGGLLSPPPLALMGNSLHRNRGRQGEEHAASEPADGDAGARAPGQRVRGFGPADVCHQRAHPFQTATAALAELGPAVFVQVHGFAGAGERSGRERYPDLVVSAGERAASRPTSTALAREFAAQLEGVRVRRYPEEFSALGATTNVQGRLLRGRAGIDFVHLEHSASLRRALLASDELRQRWVRALGAAVGAGS</sequence>
<protein>
    <submittedName>
        <fullName evidence="2">Uncharacterized protein</fullName>
    </submittedName>
</protein>
<dbReference type="AlphaFoldDB" id="D0LFP7"/>
<feature type="region of interest" description="Disordered" evidence="1">
    <location>
        <begin position="169"/>
        <end position="200"/>
    </location>
</feature>
<dbReference type="EMBL" id="CP001804">
    <property type="protein sequence ID" value="ACY12681.1"/>
    <property type="molecule type" value="Genomic_DNA"/>
</dbReference>
<evidence type="ECO:0000313" key="2">
    <source>
        <dbReference type="EMBL" id="ACY12681.1"/>
    </source>
</evidence>
<proteinExistence type="predicted"/>
<evidence type="ECO:0000313" key="3">
    <source>
        <dbReference type="Proteomes" id="UP000001880"/>
    </source>
</evidence>
<dbReference type="HOGENOM" id="CLU_862683_0_0_7"/>
<keyword evidence="3" id="KW-1185">Reference proteome</keyword>
<dbReference type="Proteomes" id="UP000001880">
    <property type="component" value="Chromosome"/>
</dbReference>
<dbReference type="KEGG" id="hoh:Hoch_0039"/>
<gene>
    <name evidence="2" type="ordered locus">Hoch_0039</name>
</gene>
<evidence type="ECO:0000256" key="1">
    <source>
        <dbReference type="SAM" id="MobiDB-lite"/>
    </source>
</evidence>
<name>D0LFP7_HALO1</name>